<sequence>MKHTALAFVLASALAAPALAQEAAKPAAAKPGETAQPTTAAPAPDAKPADKPAAAKAPEAKDAAKPGKKGAKAKSGDPVQLANPAAPAEPAKPLTREEAVKRADAFFNASPVMTADFVQIGGDGIRSEGKLHVQRAGRVRFEYAQPATMEVVADGAQVAVRDRKLNTQDLYFITQTPLKFLMKEKIDLEKDVTVQDVLSDDNGVTIVIEDKATFGGTSHLRLIFDPKTFKLKQWQVKDPQGYETLITLFNIDQTKTPDPALFKINK</sequence>
<dbReference type="CDD" id="cd16325">
    <property type="entry name" value="LolA"/>
    <property type="match status" value="1"/>
</dbReference>
<comment type="caution">
    <text evidence="4">The sequence shown here is derived from an EMBL/GenBank/DDBJ whole genome shotgun (WGS) entry which is preliminary data.</text>
</comment>
<dbReference type="RefSeq" id="WP_281803544.1">
    <property type="nucleotide sequence ID" value="NZ_BSEC01000001.1"/>
</dbReference>
<dbReference type="EMBL" id="BSEC01000001">
    <property type="protein sequence ID" value="GLI93623.1"/>
    <property type="molecule type" value="Genomic_DNA"/>
</dbReference>
<feature type="compositionally biased region" description="Low complexity" evidence="2">
    <location>
        <begin position="20"/>
        <end position="57"/>
    </location>
</feature>
<keyword evidence="5" id="KW-1185">Reference proteome</keyword>
<feature type="signal peptide" evidence="3">
    <location>
        <begin position="1"/>
        <end position="20"/>
    </location>
</feature>
<dbReference type="InterPro" id="IPR029046">
    <property type="entry name" value="LolA/LolB/LppX"/>
</dbReference>
<reference evidence="4" key="1">
    <citation type="journal article" date="2023" name="Int. J. Syst. Evol. Microbiol.">
        <title>Methylocystis iwaonis sp. nov., a type II methane-oxidizing bacterium from surface soil of a rice paddy field in Japan, and emended description of the genus Methylocystis (ex Whittenbury et al. 1970) Bowman et al. 1993.</title>
        <authorList>
            <person name="Kaise H."/>
            <person name="Sawadogo J.B."/>
            <person name="Alam M.S."/>
            <person name="Ueno C."/>
            <person name="Dianou D."/>
            <person name="Shinjo R."/>
            <person name="Asakawa S."/>
        </authorList>
    </citation>
    <scope>NUCLEOTIDE SEQUENCE</scope>
    <source>
        <strain evidence="4">LMG27198</strain>
    </source>
</reference>
<feature type="chain" id="PRO_5040850248" description="Cell envelope biogenesis protein LolA" evidence="3">
    <location>
        <begin position="21"/>
        <end position="266"/>
    </location>
</feature>
<dbReference type="SUPFAM" id="SSF89392">
    <property type="entry name" value="Prokaryotic lipoproteins and lipoprotein localization factors"/>
    <property type="match status" value="1"/>
</dbReference>
<dbReference type="Pfam" id="PF03548">
    <property type="entry name" value="LolA"/>
    <property type="match status" value="1"/>
</dbReference>
<evidence type="ECO:0000256" key="2">
    <source>
        <dbReference type="SAM" id="MobiDB-lite"/>
    </source>
</evidence>
<keyword evidence="1 3" id="KW-0732">Signal</keyword>
<protein>
    <recommendedName>
        <fullName evidence="6">Cell envelope biogenesis protein LolA</fullName>
    </recommendedName>
</protein>
<feature type="compositionally biased region" description="Low complexity" evidence="2">
    <location>
        <begin position="82"/>
        <end position="93"/>
    </location>
</feature>
<proteinExistence type="predicted"/>
<name>A0A9W6LSI6_9HYPH</name>
<dbReference type="Proteomes" id="UP001144323">
    <property type="component" value="Unassembled WGS sequence"/>
</dbReference>
<dbReference type="PANTHER" id="PTHR35869">
    <property type="entry name" value="OUTER-MEMBRANE LIPOPROTEIN CARRIER PROTEIN"/>
    <property type="match status" value="1"/>
</dbReference>
<organism evidence="4 5">
    <name type="scientific">Methylocystis echinoides</name>
    <dbReference type="NCBI Taxonomy" id="29468"/>
    <lineage>
        <taxon>Bacteria</taxon>
        <taxon>Pseudomonadati</taxon>
        <taxon>Pseudomonadota</taxon>
        <taxon>Alphaproteobacteria</taxon>
        <taxon>Hyphomicrobiales</taxon>
        <taxon>Methylocystaceae</taxon>
        <taxon>Methylocystis</taxon>
    </lineage>
</organism>
<gene>
    <name evidence="4" type="ORF">LMG27198_26150</name>
</gene>
<feature type="region of interest" description="Disordered" evidence="2">
    <location>
        <begin position="20"/>
        <end position="95"/>
    </location>
</feature>
<accession>A0A9W6LSI6</accession>
<evidence type="ECO:0000256" key="3">
    <source>
        <dbReference type="SAM" id="SignalP"/>
    </source>
</evidence>
<dbReference type="PANTHER" id="PTHR35869:SF1">
    <property type="entry name" value="OUTER-MEMBRANE LIPOPROTEIN CARRIER PROTEIN"/>
    <property type="match status" value="1"/>
</dbReference>
<evidence type="ECO:0000313" key="5">
    <source>
        <dbReference type="Proteomes" id="UP001144323"/>
    </source>
</evidence>
<dbReference type="AlphaFoldDB" id="A0A9W6LSI6"/>
<evidence type="ECO:0000256" key="1">
    <source>
        <dbReference type="ARBA" id="ARBA00022729"/>
    </source>
</evidence>
<dbReference type="InterPro" id="IPR004564">
    <property type="entry name" value="OM_lipoprot_carrier_LolA-like"/>
</dbReference>
<evidence type="ECO:0008006" key="6">
    <source>
        <dbReference type="Google" id="ProtNLM"/>
    </source>
</evidence>
<dbReference type="Gene3D" id="2.50.20.10">
    <property type="entry name" value="Lipoprotein localisation LolA/LolB/LppX"/>
    <property type="match status" value="1"/>
</dbReference>
<evidence type="ECO:0000313" key="4">
    <source>
        <dbReference type="EMBL" id="GLI93623.1"/>
    </source>
</evidence>